<dbReference type="RefSeq" id="WP_062542668.1">
    <property type="nucleotide sequence ID" value="NZ_CP012643.1"/>
</dbReference>
<organism evidence="2 3">
    <name type="scientific">Rufibacter tibetensis</name>
    <dbReference type="NCBI Taxonomy" id="512763"/>
    <lineage>
        <taxon>Bacteria</taxon>
        <taxon>Pseudomonadati</taxon>
        <taxon>Bacteroidota</taxon>
        <taxon>Cytophagia</taxon>
        <taxon>Cytophagales</taxon>
        <taxon>Hymenobacteraceae</taxon>
        <taxon>Rufibacter</taxon>
    </lineage>
</organism>
<dbReference type="STRING" id="512763.DC20_04075"/>
<name>A0A0P0CA04_9BACT</name>
<evidence type="ECO:0000313" key="3">
    <source>
        <dbReference type="Proteomes" id="UP000061382"/>
    </source>
</evidence>
<keyword evidence="1" id="KW-1133">Transmembrane helix</keyword>
<evidence type="ECO:0000313" key="2">
    <source>
        <dbReference type="EMBL" id="ALI98311.1"/>
    </source>
</evidence>
<dbReference type="Proteomes" id="UP000061382">
    <property type="component" value="Chromosome"/>
</dbReference>
<dbReference type="KEGG" id="rti:DC20_04075"/>
<gene>
    <name evidence="2" type="ORF">DC20_04075</name>
</gene>
<dbReference type="PATRIC" id="fig|512763.3.peg.904"/>
<dbReference type="OrthoDB" id="1353806at2"/>
<feature type="transmembrane region" description="Helical" evidence="1">
    <location>
        <begin position="44"/>
        <end position="65"/>
    </location>
</feature>
<proteinExistence type="predicted"/>
<protein>
    <submittedName>
        <fullName evidence="2">Uncharacterized protein</fullName>
    </submittedName>
</protein>
<accession>A0A0P0CA04</accession>
<keyword evidence="1" id="KW-0472">Membrane</keyword>
<feature type="transmembrane region" description="Helical" evidence="1">
    <location>
        <begin position="20"/>
        <end position="38"/>
    </location>
</feature>
<reference evidence="2 3" key="1">
    <citation type="submission" date="2015-08" db="EMBL/GenBank/DDBJ databases">
        <title>Complete genome sequence of Rufibacter tibetensis strain 1351t, a radiation-resistant bacterium from tibet plateau.</title>
        <authorList>
            <person name="Dai J."/>
        </authorList>
    </citation>
    <scope>NUCLEOTIDE SEQUENCE [LARGE SCALE GENOMIC DNA]</scope>
    <source>
        <strain evidence="2 3">1351</strain>
    </source>
</reference>
<evidence type="ECO:0000256" key="1">
    <source>
        <dbReference type="SAM" id="Phobius"/>
    </source>
</evidence>
<keyword evidence="1" id="KW-0812">Transmembrane</keyword>
<keyword evidence="3" id="KW-1185">Reference proteome</keyword>
<dbReference type="AlphaFoldDB" id="A0A0P0CA04"/>
<dbReference type="EMBL" id="CP012643">
    <property type="protein sequence ID" value="ALI98311.1"/>
    <property type="molecule type" value="Genomic_DNA"/>
</dbReference>
<sequence>MKFEDFEKREIIFESIWKTIALTITSGLFVFSAIAFVDRKESPFSFWTTLLLFGFGVINGLYLLFNPKTLFIRPASKLAKEYGEVDYQKRYNNLGVFDYLDNGFVVTIEEEDLALSWSELNTIVAYKQDLYTYDVICLDVFTIHGQSFNINEDTPGWFQFLERLNKTFPSIDKGWQKEVSIQSFETKLTLLYDRQNRDLERVIEEYYKK</sequence>